<dbReference type="InterPro" id="IPR029058">
    <property type="entry name" value="AB_hydrolase_fold"/>
</dbReference>
<proteinExistence type="predicted"/>
<reference evidence="2 3" key="1">
    <citation type="submission" date="2019-05" db="EMBL/GenBank/DDBJ databases">
        <authorList>
            <person name="Lee S.D."/>
        </authorList>
    </citation>
    <scope>NUCLEOTIDE SEQUENCE [LARGE SCALE GENOMIC DNA]</scope>
    <source>
        <strain evidence="2 3">YC2-7</strain>
    </source>
</reference>
<dbReference type="InterPro" id="IPR022742">
    <property type="entry name" value="Hydrolase_4"/>
</dbReference>
<comment type="caution">
    <text evidence="2">The sequence shown here is derived from an EMBL/GenBank/DDBJ whole genome shotgun (WGS) entry which is preliminary data.</text>
</comment>
<feature type="domain" description="Serine aminopeptidase S33" evidence="1">
    <location>
        <begin position="54"/>
        <end position="160"/>
    </location>
</feature>
<evidence type="ECO:0000259" key="1">
    <source>
        <dbReference type="Pfam" id="PF12146"/>
    </source>
</evidence>
<dbReference type="Pfam" id="PF12146">
    <property type="entry name" value="Hydrolase_4"/>
    <property type="match status" value="2"/>
</dbReference>
<dbReference type="EMBL" id="VCQU01000011">
    <property type="protein sequence ID" value="NMN98565.1"/>
    <property type="molecule type" value="Genomic_DNA"/>
</dbReference>
<dbReference type="Gene3D" id="3.40.50.1820">
    <property type="entry name" value="alpha/beta hydrolase"/>
    <property type="match status" value="1"/>
</dbReference>
<dbReference type="RefSeq" id="WP_169593045.1">
    <property type="nucleotide sequence ID" value="NZ_VCQU01000011.1"/>
</dbReference>
<organism evidence="2 3">
    <name type="scientific">Antrihabitans stalactiti</name>
    <dbReference type="NCBI Taxonomy" id="2584121"/>
    <lineage>
        <taxon>Bacteria</taxon>
        <taxon>Bacillati</taxon>
        <taxon>Actinomycetota</taxon>
        <taxon>Actinomycetes</taxon>
        <taxon>Mycobacteriales</taxon>
        <taxon>Nocardiaceae</taxon>
        <taxon>Antrihabitans</taxon>
    </lineage>
</organism>
<dbReference type="GO" id="GO:0016787">
    <property type="term" value="F:hydrolase activity"/>
    <property type="evidence" value="ECO:0007669"/>
    <property type="project" value="UniProtKB-KW"/>
</dbReference>
<dbReference type="SUPFAM" id="SSF53474">
    <property type="entry name" value="alpha/beta-Hydrolases"/>
    <property type="match status" value="1"/>
</dbReference>
<evidence type="ECO:0000313" key="2">
    <source>
        <dbReference type="EMBL" id="NMN98565.1"/>
    </source>
</evidence>
<dbReference type="Proteomes" id="UP000535543">
    <property type="component" value="Unassembled WGS sequence"/>
</dbReference>
<sequence>MRGRVLDALMFFPSREFPWLPSDIGLSYTNVRFEAADGTSLHGWWLPTSAERLGHVLFAHGNGGNISDRVAHLALLTAAGFDVLAFDYRGYGRSGGRPNEAGTYADARAARSVLLEQPGVDPGRVFYLGESLGGGVVTELALAHPPAGVVLTSTFSSIRDIARRHYPLIPNFAVPDAFPTERRIPLLRAPLLIIHGENDELVPPEQARRLYEAAVQPKDLHILPGVGHNDVVSIAGKKWIEVVAAWARRSDTPSS</sequence>
<evidence type="ECO:0000313" key="3">
    <source>
        <dbReference type="Proteomes" id="UP000535543"/>
    </source>
</evidence>
<dbReference type="PANTHER" id="PTHR12277">
    <property type="entry name" value="ALPHA/BETA HYDROLASE DOMAIN-CONTAINING PROTEIN"/>
    <property type="match status" value="1"/>
</dbReference>
<keyword evidence="2" id="KW-0378">Hydrolase</keyword>
<dbReference type="AlphaFoldDB" id="A0A848KIN4"/>
<protein>
    <submittedName>
        <fullName evidence="2">Alpha/beta hydrolase</fullName>
    </submittedName>
</protein>
<name>A0A848KIN4_9NOCA</name>
<reference evidence="2 3" key="2">
    <citation type="submission" date="2020-06" db="EMBL/GenBank/DDBJ databases">
        <title>Antribacter stalactiti gen. nov., sp. nov., a new member of the family Nacardiaceae isolated from a cave.</title>
        <authorList>
            <person name="Kim I.S."/>
        </authorList>
    </citation>
    <scope>NUCLEOTIDE SEQUENCE [LARGE SCALE GENOMIC DNA]</scope>
    <source>
        <strain evidence="2 3">YC2-7</strain>
    </source>
</reference>
<dbReference type="PANTHER" id="PTHR12277:SF81">
    <property type="entry name" value="PROTEIN ABHD13"/>
    <property type="match status" value="1"/>
</dbReference>
<gene>
    <name evidence="2" type="ORF">FGL95_26375</name>
</gene>
<keyword evidence="3" id="KW-1185">Reference proteome</keyword>
<accession>A0A848KIN4</accession>
<feature type="domain" description="Serine aminopeptidase S33" evidence="1">
    <location>
        <begin position="181"/>
        <end position="228"/>
    </location>
</feature>